<proteinExistence type="predicted"/>
<gene>
    <name evidence="2" type="ORF">J2S36_001447</name>
</gene>
<keyword evidence="1" id="KW-0812">Transmembrane</keyword>
<dbReference type="EMBL" id="JAVDUJ010000001">
    <property type="protein sequence ID" value="MDR6939904.1"/>
    <property type="molecule type" value="Genomic_DNA"/>
</dbReference>
<comment type="caution">
    <text evidence="2">The sequence shown here is derived from an EMBL/GenBank/DDBJ whole genome shotgun (WGS) entry which is preliminary data.</text>
</comment>
<dbReference type="Proteomes" id="UP001266099">
    <property type="component" value="Unassembled WGS sequence"/>
</dbReference>
<evidence type="ECO:0000313" key="3">
    <source>
        <dbReference type="Proteomes" id="UP001266099"/>
    </source>
</evidence>
<keyword evidence="1" id="KW-1133">Transmembrane helix</keyword>
<keyword evidence="1" id="KW-0472">Membrane</keyword>
<evidence type="ECO:0008006" key="4">
    <source>
        <dbReference type="Google" id="ProtNLM"/>
    </source>
</evidence>
<evidence type="ECO:0000313" key="2">
    <source>
        <dbReference type="EMBL" id="MDR6939904.1"/>
    </source>
</evidence>
<accession>A0ABU1T3M2</accession>
<protein>
    <recommendedName>
        <fullName evidence="4">General secretion pathway GspH domain-containing protein</fullName>
    </recommendedName>
</protein>
<sequence>MFEMGSLADWISAVGGLLAVIAASMSWKSSQRMLNIEQNRDSKRALAMRREQAELVFAVGACLPNRDKSEQWAIYIYNGSTKPIFDIKIESQKLDGRAPNKPLALSVIPPGQFVVPSHPVYHWGTLVDLSLKPEIVDLLVKGKGAGMITRFEFADSSHQIWTIGAAGQLHSKQ</sequence>
<reference evidence="2 3" key="1">
    <citation type="submission" date="2023-07" db="EMBL/GenBank/DDBJ databases">
        <title>Sequencing the genomes of 1000 actinobacteria strains.</title>
        <authorList>
            <person name="Klenk H.-P."/>
        </authorList>
    </citation>
    <scope>NUCLEOTIDE SEQUENCE [LARGE SCALE GENOMIC DNA]</scope>
    <source>
        <strain evidence="2 3">DSM 15539</strain>
    </source>
</reference>
<dbReference type="RefSeq" id="WP_309956952.1">
    <property type="nucleotide sequence ID" value="NZ_JAVDUJ010000001.1"/>
</dbReference>
<name>A0ABU1T3M2_9ACTO</name>
<feature type="transmembrane region" description="Helical" evidence="1">
    <location>
        <begin position="7"/>
        <end position="27"/>
    </location>
</feature>
<evidence type="ECO:0000256" key="1">
    <source>
        <dbReference type="SAM" id="Phobius"/>
    </source>
</evidence>
<organism evidence="2 3">
    <name type="scientific">Arcanobacterium hippocoleae</name>
    <dbReference type="NCBI Taxonomy" id="149017"/>
    <lineage>
        <taxon>Bacteria</taxon>
        <taxon>Bacillati</taxon>
        <taxon>Actinomycetota</taxon>
        <taxon>Actinomycetes</taxon>
        <taxon>Actinomycetales</taxon>
        <taxon>Actinomycetaceae</taxon>
        <taxon>Arcanobacterium</taxon>
    </lineage>
</organism>
<keyword evidence="3" id="KW-1185">Reference proteome</keyword>